<feature type="region of interest" description="Disordered" evidence="1">
    <location>
        <begin position="186"/>
        <end position="224"/>
    </location>
</feature>
<dbReference type="InterPro" id="IPR038332">
    <property type="entry name" value="PPE_sf"/>
</dbReference>
<protein>
    <recommendedName>
        <fullName evidence="4">PPE family protein</fullName>
    </recommendedName>
</protein>
<evidence type="ECO:0000256" key="1">
    <source>
        <dbReference type="SAM" id="MobiDB-lite"/>
    </source>
</evidence>
<gene>
    <name evidence="2" type="ORF">EV188_102531</name>
</gene>
<feature type="region of interest" description="Disordered" evidence="1">
    <location>
        <begin position="492"/>
        <end position="543"/>
    </location>
</feature>
<dbReference type="SUPFAM" id="SSF140459">
    <property type="entry name" value="PE/PPE dimer-like"/>
    <property type="match status" value="1"/>
</dbReference>
<feature type="compositionally biased region" description="Low complexity" evidence="1">
    <location>
        <begin position="327"/>
        <end position="345"/>
    </location>
</feature>
<reference evidence="2 3" key="1">
    <citation type="submission" date="2019-03" db="EMBL/GenBank/DDBJ databases">
        <title>Genomic Encyclopedia of Type Strains, Phase IV (KMG-IV): sequencing the most valuable type-strain genomes for metagenomic binning, comparative biology and taxonomic classification.</title>
        <authorList>
            <person name="Goeker M."/>
        </authorList>
    </citation>
    <scope>NUCLEOTIDE SEQUENCE [LARGE SCALE GENOMIC DNA]</scope>
    <source>
        <strain evidence="2 3">DSM 45775</strain>
    </source>
</reference>
<organism evidence="2 3">
    <name type="scientific">Actinomycetospora succinea</name>
    <dbReference type="NCBI Taxonomy" id="663603"/>
    <lineage>
        <taxon>Bacteria</taxon>
        <taxon>Bacillati</taxon>
        <taxon>Actinomycetota</taxon>
        <taxon>Actinomycetes</taxon>
        <taxon>Pseudonocardiales</taxon>
        <taxon>Pseudonocardiaceae</taxon>
        <taxon>Actinomycetospora</taxon>
    </lineage>
</organism>
<feature type="region of interest" description="Disordered" evidence="1">
    <location>
        <begin position="260"/>
        <end position="365"/>
    </location>
</feature>
<dbReference type="RefSeq" id="WP_133825880.1">
    <property type="nucleotide sequence ID" value="NZ_SNYO01000002.1"/>
</dbReference>
<dbReference type="EMBL" id="SNYO01000002">
    <property type="protein sequence ID" value="TDQ62874.1"/>
    <property type="molecule type" value="Genomic_DNA"/>
</dbReference>
<feature type="compositionally biased region" description="Gly residues" evidence="1">
    <location>
        <begin position="260"/>
        <end position="280"/>
    </location>
</feature>
<dbReference type="Gene3D" id="1.20.1260.20">
    <property type="entry name" value="PPE superfamily"/>
    <property type="match status" value="1"/>
</dbReference>
<keyword evidence="3" id="KW-1185">Reference proteome</keyword>
<sequence length="543" mass="48521">MPEQAFGHNWSAVSHQAIWDALQPQAGDGFGGAGGRWQGLADRMIAVTDSVGRANATLHAAWDGDASVAAQKKIEPLRPWADQARELAAQVKNVNVEQGDRLTTVQNAVFDQGPPAAGSVMDAGINGFLDGSALVGTVAPVAPLAAPLAVPVGGADAVASMIRYQQAEQFAQEAMTNYQDASGGGMATLPQFAGPEGSAVQPGPGSPPSATGVGTLSRPDAVGAVPGGAGGVGAVPGGGGGAGAGGGGVAPGAVPAPGAGGAAAGGAGGAGGGGAAGGAAGVPAGPTTATGAPAVPTAPGTAGPAAPGGGVPPGAGPGGGGAGGGFVPPVGAVPGSAPGAATGAGRVPGTPGDAGAAGRAGGAGGAAGVPRLPGTAVGGGSAAAGRTGAGLGGGVGGGGGSSGGVGGAAGELGPAGRAGGAAGELGSRVGGGGAAGELGSRVGGGGAAGELGSRAGGGAAGELGSGARAGVGGGAAAETVAARAAGAAAAEGRGGAVPMIPPAGMVGGQGGDGQRRRPDYLSEDDPDAIAGVLPATAPPVIGE</sequence>
<feature type="compositionally biased region" description="Gly residues" evidence="1">
    <location>
        <begin position="306"/>
        <end position="326"/>
    </location>
</feature>
<name>A0A4R6VID5_9PSEU</name>
<dbReference type="AlphaFoldDB" id="A0A4R6VID5"/>
<evidence type="ECO:0000313" key="2">
    <source>
        <dbReference type="EMBL" id="TDQ62874.1"/>
    </source>
</evidence>
<comment type="caution">
    <text evidence="2">The sequence shown here is derived from an EMBL/GenBank/DDBJ whole genome shotgun (WGS) entry which is preliminary data.</text>
</comment>
<feature type="compositionally biased region" description="Low complexity" evidence="1">
    <location>
        <begin position="281"/>
        <end position="305"/>
    </location>
</feature>
<proteinExistence type="predicted"/>
<dbReference type="Proteomes" id="UP000295705">
    <property type="component" value="Unassembled WGS sequence"/>
</dbReference>
<evidence type="ECO:0000313" key="3">
    <source>
        <dbReference type="Proteomes" id="UP000295705"/>
    </source>
</evidence>
<accession>A0A4R6VID5</accession>
<evidence type="ECO:0008006" key="4">
    <source>
        <dbReference type="Google" id="ProtNLM"/>
    </source>
</evidence>